<dbReference type="RefSeq" id="WP_139602358.1">
    <property type="nucleotide sequence ID" value="NZ_VDCQ01000013.1"/>
</dbReference>
<dbReference type="Pfam" id="PF06182">
    <property type="entry name" value="ABC2_membrane_6"/>
    <property type="match status" value="1"/>
</dbReference>
<name>A0A5C4TAH6_9BACL</name>
<dbReference type="OrthoDB" id="8582979at2"/>
<sequence>MEDSKQRIIPLTMWTVGWAFVARSFKQSYIYRSNVRIAFVRNILGLFITFSVWTILYLGISDVKGVTYQEMVQYVIINSLVAGLVTSSIAQKLGQRVADGSIGNDLIKPISVKLT</sequence>
<organism evidence="2 3">
    <name type="scientific">Paenibacillus hemerocallicola</name>
    <dbReference type="NCBI Taxonomy" id="1172614"/>
    <lineage>
        <taxon>Bacteria</taxon>
        <taxon>Bacillati</taxon>
        <taxon>Bacillota</taxon>
        <taxon>Bacilli</taxon>
        <taxon>Bacillales</taxon>
        <taxon>Paenibacillaceae</taxon>
        <taxon>Paenibacillus</taxon>
    </lineage>
</organism>
<keyword evidence="1" id="KW-1133">Transmembrane helix</keyword>
<protein>
    <submittedName>
        <fullName evidence="2">Uncharacterized protein</fullName>
    </submittedName>
</protein>
<dbReference type="Proteomes" id="UP000307943">
    <property type="component" value="Unassembled WGS sequence"/>
</dbReference>
<keyword evidence="1" id="KW-0812">Transmembrane</keyword>
<dbReference type="PANTHER" id="PTHR36832:SF1">
    <property type="entry name" value="SLR1174 PROTEIN"/>
    <property type="match status" value="1"/>
</dbReference>
<keyword evidence="3" id="KW-1185">Reference proteome</keyword>
<evidence type="ECO:0000313" key="2">
    <source>
        <dbReference type="EMBL" id="TNJ66048.1"/>
    </source>
</evidence>
<keyword evidence="1" id="KW-0472">Membrane</keyword>
<feature type="transmembrane region" description="Helical" evidence="1">
    <location>
        <begin position="72"/>
        <end position="90"/>
    </location>
</feature>
<dbReference type="InterPro" id="IPR010390">
    <property type="entry name" value="ABC-2_transporter-like"/>
</dbReference>
<evidence type="ECO:0000313" key="3">
    <source>
        <dbReference type="Proteomes" id="UP000307943"/>
    </source>
</evidence>
<feature type="transmembrane region" description="Helical" evidence="1">
    <location>
        <begin position="37"/>
        <end position="60"/>
    </location>
</feature>
<accession>A0A5C4TAH6</accession>
<evidence type="ECO:0000256" key="1">
    <source>
        <dbReference type="SAM" id="Phobius"/>
    </source>
</evidence>
<dbReference type="AlphaFoldDB" id="A0A5C4TAH6"/>
<proteinExistence type="predicted"/>
<gene>
    <name evidence="2" type="ORF">FE784_11525</name>
</gene>
<reference evidence="2 3" key="1">
    <citation type="submission" date="2019-05" db="EMBL/GenBank/DDBJ databases">
        <title>We sequenced the genome of Paenibacillus hemerocallicola KCTC 33185 for further insight into its adaptation and study the phylogeny of Paenibacillus.</title>
        <authorList>
            <person name="Narsing Rao M.P."/>
        </authorList>
    </citation>
    <scope>NUCLEOTIDE SEQUENCE [LARGE SCALE GENOMIC DNA]</scope>
    <source>
        <strain evidence="2 3">KCTC 33185</strain>
    </source>
</reference>
<comment type="caution">
    <text evidence="2">The sequence shown here is derived from an EMBL/GenBank/DDBJ whole genome shotgun (WGS) entry which is preliminary data.</text>
</comment>
<dbReference type="EMBL" id="VDCQ01000013">
    <property type="protein sequence ID" value="TNJ66048.1"/>
    <property type="molecule type" value="Genomic_DNA"/>
</dbReference>
<dbReference type="PANTHER" id="PTHR36832">
    <property type="entry name" value="SLR1174 PROTEIN-RELATED"/>
    <property type="match status" value="1"/>
</dbReference>